<name>R0IF90_EXST2</name>
<feature type="transmembrane region" description="Helical" evidence="7">
    <location>
        <begin position="199"/>
        <end position="221"/>
    </location>
</feature>
<evidence type="ECO:0000256" key="6">
    <source>
        <dbReference type="SAM" id="MobiDB-lite"/>
    </source>
</evidence>
<protein>
    <recommendedName>
        <fullName evidence="8">Rhodopsin domain-containing protein</fullName>
    </recommendedName>
</protein>
<dbReference type="AlphaFoldDB" id="R0IF90"/>
<reference evidence="9 10" key="2">
    <citation type="journal article" date="2013" name="PLoS Genet.">
        <title>Comparative genome structure, secondary metabolite, and effector coding capacity across Cochliobolus pathogens.</title>
        <authorList>
            <person name="Condon B.J."/>
            <person name="Leng Y."/>
            <person name="Wu D."/>
            <person name="Bushley K.E."/>
            <person name="Ohm R.A."/>
            <person name="Otillar R."/>
            <person name="Martin J."/>
            <person name="Schackwitz W."/>
            <person name="Grimwood J."/>
            <person name="MohdZainudin N."/>
            <person name="Xue C."/>
            <person name="Wang R."/>
            <person name="Manning V.A."/>
            <person name="Dhillon B."/>
            <person name="Tu Z.J."/>
            <person name="Steffenson B.J."/>
            <person name="Salamov A."/>
            <person name="Sun H."/>
            <person name="Lowry S."/>
            <person name="LaButti K."/>
            <person name="Han J."/>
            <person name="Copeland A."/>
            <person name="Lindquist E."/>
            <person name="Barry K."/>
            <person name="Schmutz J."/>
            <person name="Baker S.E."/>
            <person name="Ciuffetti L.M."/>
            <person name="Grigoriev I.V."/>
            <person name="Zhong S."/>
            <person name="Turgeon B.G."/>
        </authorList>
    </citation>
    <scope>NUCLEOTIDE SEQUENCE [LARGE SCALE GENOMIC DNA]</scope>
    <source>
        <strain evidence="10">28A</strain>
    </source>
</reference>
<dbReference type="InterPro" id="IPR052337">
    <property type="entry name" value="SAT4-like"/>
</dbReference>
<dbReference type="eggNOG" id="ENOG502SHGZ">
    <property type="taxonomic scope" value="Eukaryota"/>
</dbReference>
<comment type="subcellular location">
    <subcellularLocation>
        <location evidence="1">Membrane</location>
        <topology evidence="1">Multi-pass membrane protein</topology>
    </subcellularLocation>
</comment>
<evidence type="ECO:0000259" key="8">
    <source>
        <dbReference type="Pfam" id="PF20684"/>
    </source>
</evidence>
<dbReference type="PANTHER" id="PTHR33048:SF92">
    <property type="entry name" value="INTEGRAL MEMBRANE PROTEIN"/>
    <property type="match status" value="1"/>
</dbReference>
<sequence length="346" mass="38695">MHIVTSIIIQALLLGLAFVVTCLRCWVRMRLENRKLTVVDYLVWGGWLCTLGWFTCSTKSLYILIDHPLDEETRSDSVDYLKTVFASVYFFDAGLYFPKASLVAFYWWLIPVGFKRLRIAIYVSAGVVSTSFLASILTDTLIAPNISDNWSIENQLQSTWNTFANLVINWVLNFGTDLLLFILPFFIVNCLTLRKRQRIGLVGVFSLGLITMGISLGRFIVYNMDYDLADADGNLWCTAEMCTAVIVVSLPFFKTLIMRSTPPNSTNRSNSGYVKGSSNQANAHGGSGFTSRTRGGPMDDEVELTLQDRERKGSLTPTGATDEARTPDGKDHVTLATDWTVTRDIV</sequence>
<feature type="transmembrane region" description="Helical" evidence="7">
    <location>
        <begin position="233"/>
        <end position="253"/>
    </location>
</feature>
<organism evidence="9 10">
    <name type="scientific">Exserohilum turcicum (strain 28A)</name>
    <name type="common">Northern leaf blight fungus</name>
    <name type="synonym">Setosphaeria turcica</name>
    <dbReference type="NCBI Taxonomy" id="671987"/>
    <lineage>
        <taxon>Eukaryota</taxon>
        <taxon>Fungi</taxon>
        <taxon>Dikarya</taxon>
        <taxon>Ascomycota</taxon>
        <taxon>Pezizomycotina</taxon>
        <taxon>Dothideomycetes</taxon>
        <taxon>Pleosporomycetidae</taxon>
        <taxon>Pleosporales</taxon>
        <taxon>Pleosporineae</taxon>
        <taxon>Pleosporaceae</taxon>
        <taxon>Exserohilum</taxon>
    </lineage>
</organism>
<keyword evidence="2 7" id="KW-0812">Transmembrane</keyword>
<dbReference type="GO" id="GO:0016020">
    <property type="term" value="C:membrane"/>
    <property type="evidence" value="ECO:0007669"/>
    <property type="project" value="UniProtKB-SubCell"/>
</dbReference>
<proteinExistence type="inferred from homology"/>
<accession>R0IF90</accession>
<dbReference type="GeneID" id="19399024"/>
<dbReference type="HOGENOM" id="CLU_070115_1_0_1"/>
<feature type="domain" description="Rhodopsin" evidence="8">
    <location>
        <begin position="23"/>
        <end position="258"/>
    </location>
</feature>
<evidence type="ECO:0000256" key="3">
    <source>
        <dbReference type="ARBA" id="ARBA00022989"/>
    </source>
</evidence>
<evidence type="ECO:0000256" key="2">
    <source>
        <dbReference type="ARBA" id="ARBA00022692"/>
    </source>
</evidence>
<feature type="transmembrane region" description="Helical" evidence="7">
    <location>
        <begin position="6"/>
        <end position="27"/>
    </location>
</feature>
<feature type="compositionally biased region" description="Low complexity" evidence="6">
    <location>
        <begin position="262"/>
        <end position="271"/>
    </location>
</feature>
<feature type="transmembrane region" description="Helical" evidence="7">
    <location>
        <begin position="163"/>
        <end position="187"/>
    </location>
</feature>
<feature type="transmembrane region" description="Helical" evidence="7">
    <location>
        <begin position="121"/>
        <end position="143"/>
    </location>
</feature>
<dbReference type="PANTHER" id="PTHR33048">
    <property type="entry name" value="PTH11-LIKE INTEGRAL MEMBRANE PROTEIN (AFU_ORTHOLOGUE AFUA_5G11245)"/>
    <property type="match status" value="1"/>
</dbReference>
<evidence type="ECO:0000256" key="1">
    <source>
        <dbReference type="ARBA" id="ARBA00004141"/>
    </source>
</evidence>
<feature type="compositionally biased region" description="Basic and acidic residues" evidence="6">
    <location>
        <begin position="322"/>
        <end position="332"/>
    </location>
</feature>
<feature type="region of interest" description="Disordered" evidence="6">
    <location>
        <begin position="262"/>
        <end position="332"/>
    </location>
</feature>
<dbReference type="Pfam" id="PF20684">
    <property type="entry name" value="Fung_rhodopsin"/>
    <property type="match status" value="1"/>
</dbReference>
<keyword evidence="4 7" id="KW-0472">Membrane</keyword>
<dbReference type="EMBL" id="KB908814">
    <property type="protein sequence ID" value="EOA83731.1"/>
    <property type="molecule type" value="Genomic_DNA"/>
</dbReference>
<feature type="transmembrane region" description="Helical" evidence="7">
    <location>
        <begin position="39"/>
        <end position="65"/>
    </location>
</feature>
<dbReference type="OrthoDB" id="444631at2759"/>
<keyword evidence="10" id="KW-1185">Reference proteome</keyword>
<comment type="similarity">
    <text evidence="5">Belongs to the SAT4 family.</text>
</comment>
<reference evidence="9 10" key="1">
    <citation type="journal article" date="2012" name="PLoS Pathog.">
        <title>Diverse lifestyles and strategies of plant pathogenesis encoded in the genomes of eighteen Dothideomycetes fungi.</title>
        <authorList>
            <person name="Ohm R.A."/>
            <person name="Feau N."/>
            <person name="Henrissat B."/>
            <person name="Schoch C.L."/>
            <person name="Horwitz B.A."/>
            <person name="Barry K.W."/>
            <person name="Condon B.J."/>
            <person name="Copeland A.C."/>
            <person name="Dhillon B."/>
            <person name="Glaser F."/>
            <person name="Hesse C.N."/>
            <person name="Kosti I."/>
            <person name="LaButti K."/>
            <person name="Lindquist E.A."/>
            <person name="Lucas S."/>
            <person name="Salamov A.A."/>
            <person name="Bradshaw R.E."/>
            <person name="Ciuffetti L."/>
            <person name="Hamelin R.C."/>
            <person name="Kema G.H.J."/>
            <person name="Lawrence C."/>
            <person name="Scott J.A."/>
            <person name="Spatafora J.W."/>
            <person name="Turgeon B.G."/>
            <person name="de Wit P.J.G.M."/>
            <person name="Zhong S."/>
            <person name="Goodwin S.B."/>
            <person name="Grigoriev I.V."/>
        </authorList>
    </citation>
    <scope>NUCLEOTIDE SEQUENCE [LARGE SCALE GENOMIC DNA]</scope>
    <source>
        <strain evidence="10">28A</strain>
    </source>
</reference>
<dbReference type="InterPro" id="IPR049326">
    <property type="entry name" value="Rhodopsin_dom_fungi"/>
</dbReference>
<feature type="transmembrane region" description="Helical" evidence="7">
    <location>
        <begin position="85"/>
        <end position="109"/>
    </location>
</feature>
<evidence type="ECO:0000256" key="5">
    <source>
        <dbReference type="ARBA" id="ARBA00038359"/>
    </source>
</evidence>
<dbReference type="RefSeq" id="XP_008028241.1">
    <property type="nucleotide sequence ID" value="XM_008030050.1"/>
</dbReference>
<evidence type="ECO:0000313" key="10">
    <source>
        <dbReference type="Proteomes" id="UP000016935"/>
    </source>
</evidence>
<dbReference type="STRING" id="671987.R0IF90"/>
<gene>
    <name evidence="9" type="ORF">SETTUDRAFT_164182</name>
</gene>
<dbReference type="Proteomes" id="UP000016935">
    <property type="component" value="Unassembled WGS sequence"/>
</dbReference>
<evidence type="ECO:0000313" key="9">
    <source>
        <dbReference type="EMBL" id="EOA83731.1"/>
    </source>
</evidence>
<keyword evidence="3 7" id="KW-1133">Transmembrane helix</keyword>
<evidence type="ECO:0000256" key="7">
    <source>
        <dbReference type="SAM" id="Phobius"/>
    </source>
</evidence>
<evidence type="ECO:0000256" key="4">
    <source>
        <dbReference type="ARBA" id="ARBA00023136"/>
    </source>
</evidence>